<organism evidence="1 2">
    <name type="scientific">Novosphingobium clariflavum</name>
    <dbReference type="NCBI Taxonomy" id="2029884"/>
    <lineage>
        <taxon>Bacteria</taxon>
        <taxon>Pseudomonadati</taxon>
        <taxon>Pseudomonadota</taxon>
        <taxon>Alphaproteobacteria</taxon>
        <taxon>Sphingomonadales</taxon>
        <taxon>Sphingomonadaceae</taxon>
        <taxon>Novosphingobium</taxon>
    </lineage>
</organism>
<keyword evidence="2" id="KW-1185">Reference proteome</keyword>
<comment type="caution">
    <text evidence="1">The sequence shown here is derived from an EMBL/GenBank/DDBJ whole genome shotgun (WGS) entry which is preliminary data.</text>
</comment>
<dbReference type="RefSeq" id="WP_267221719.1">
    <property type="nucleotide sequence ID" value="NZ_JAPCWC010000011.1"/>
</dbReference>
<sequence>MKPNKLSFDQLTMLRTSGFDWKDGCGFGVQMMSARNWRTARSLEKRKLGWIQGGRPNGSELPGYFFANQDGTSITHPDKLEDFLERTRRF</sequence>
<accession>A0ABV6S2W4</accession>
<dbReference type="Proteomes" id="UP001589858">
    <property type="component" value="Unassembled WGS sequence"/>
</dbReference>
<name>A0ABV6S2W4_9SPHN</name>
<reference evidence="1 2" key="1">
    <citation type="submission" date="2024-09" db="EMBL/GenBank/DDBJ databases">
        <authorList>
            <person name="Sun Q."/>
            <person name="Mori K."/>
        </authorList>
    </citation>
    <scope>NUCLEOTIDE SEQUENCE [LARGE SCALE GENOMIC DNA]</scope>
    <source>
        <strain evidence="1 2">CICC 11035S</strain>
    </source>
</reference>
<dbReference type="EMBL" id="JBHLTM010000014">
    <property type="protein sequence ID" value="MFC0683579.1"/>
    <property type="molecule type" value="Genomic_DNA"/>
</dbReference>
<evidence type="ECO:0000313" key="2">
    <source>
        <dbReference type="Proteomes" id="UP001589858"/>
    </source>
</evidence>
<gene>
    <name evidence="1" type="ORF">ACFFF8_03110</name>
</gene>
<evidence type="ECO:0000313" key="1">
    <source>
        <dbReference type="EMBL" id="MFC0683579.1"/>
    </source>
</evidence>
<protein>
    <submittedName>
        <fullName evidence="1">Uncharacterized protein</fullName>
    </submittedName>
</protein>
<proteinExistence type="predicted"/>